<feature type="region of interest" description="Disordered" evidence="5">
    <location>
        <begin position="1107"/>
        <end position="1127"/>
    </location>
</feature>
<evidence type="ECO:0000256" key="3">
    <source>
        <dbReference type="ARBA" id="ARBA00044493"/>
    </source>
</evidence>
<protein>
    <recommendedName>
        <fullName evidence="8">Pentacotripeptide-repeat region of PRORP domain-containing protein</fullName>
    </recommendedName>
</protein>
<dbReference type="EMBL" id="QJNS01000045">
    <property type="protein sequence ID" value="RYO91082.1"/>
    <property type="molecule type" value="Genomic_DNA"/>
</dbReference>
<proteinExistence type="inferred from homology"/>
<dbReference type="Gene3D" id="1.25.40.10">
    <property type="entry name" value="Tetratricopeptide repeat domain"/>
    <property type="match status" value="2"/>
</dbReference>
<dbReference type="SUPFAM" id="SSF48452">
    <property type="entry name" value="TPR-like"/>
    <property type="match status" value="1"/>
</dbReference>
<feature type="region of interest" description="Disordered" evidence="5">
    <location>
        <begin position="125"/>
        <end position="169"/>
    </location>
</feature>
<evidence type="ECO:0008006" key="8">
    <source>
        <dbReference type="Google" id="ProtNLM"/>
    </source>
</evidence>
<keyword evidence="2" id="KW-0677">Repeat</keyword>
<dbReference type="InterPro" id="IPR002885">
    <property type="entry name" value="PPR_rpt"/>
</dbReference>
<organism evidence="6 7">
    <name type="scientific">Monosporascus cannonballus</name>
    <dbReference type="NCBI Taxonomy" id="155416"/>
    <lineage>
        <taxon>Eukaryota</taxon>
        <taxon>Fungi</taxon>
        <taxon>Dikarya</taxon>
        <taxon>Ascomycota</taxon>
        <taxon>Pezizomycotina</taxon>
        <taxon>Sordariomycetes</taxon>
        <taxon>Xylariomycetidae</taxon>
        <taxon>Xylariales</taxon>
        <taxon>Xylariales incertae sedis</taxon>
        <taxon>Monosporascus</taxon>
    </lineage>
</organism>
<keyword evidence="7" id="KW-1185">Reference proteome</keyword>
<sequence length="1127" mass="128501">MLEKTAASLEPCGLQRVLPCANKPFRSRRQLHTAFWQHGAAGVELSGAWQALMHGTCDFNVESTPVAEESRNPALAASTFLLDFLYPSGAVSLMRRLNPISTERLDNIRPSGSLRRPAPRLYTSSASLSRAAGSDPKPGFARDSVKLEDSTEPPKQATELRRHAEGATQDVQDEALTDFAGLNDVDENVNHVDALDELLTSNNPEVADQIWYHYKALDPQSGDIYLGQVLVFLSKTGRLSDSWKISELFHRLDTRRWDSYTFVAGVRAEVNLQNNAQALEIFVRGLAHDALDPMALVEALDLLLSQALRSETQEFLSDLWKHYPEMAARWGFEDFEGITSHLKHVASVPDLVEKAINFKESGLGRLIGADTGGIDQGALQVLQKILVRRALVVCPDAQAIPLLDLTKDPMAFEEFLRQATPKRRYRLATEVYNVYRELPGSQPSHPVLYEVFRCYTTMNAHTPTKLVGVELLWGDWHKFHTTPSYRAYQRYLAFYASLGDKEKVHRLWKEFVDIYADHNVIQGDDTFAHLLQVHAVLGEVEEVQRIFDDISGQFGLKPNAHCWNILLNAYAKVDDYDGAIQTFDRFATVGKPDKYTYGTLMQMAGSRGDLGFTVDLYGRARRAGILANDAILSALVDAYCQNDLSKEAEDVCVRAAQKGITVTRLWNKLLHYHALRRDLPAVNKILNLMAEKGIPYNQFTYEQLLLALTLCRQSQHALHLLSVALKDKVFAVTTRHFYIVMGALLKTGEPQPVLSLHRMMREHGVPSSSGIIFRLVQALVQFRKFPPKRRLRETATHWLGDALRSFYQIYGFRFPEAMEARRPGNTRRPQSNDRELLKSGSEPFHFGTMIYMFVELKDFVRTNELVDFYRYVFQGEHEEVLPVLMLNSVMLADLREDRYDRVKKTWRVLFDAAKKATRSEDFNEDLPHTPKVSPKYRYVLSGGLKIMQEVLFNEKDATGLQNLVEEVRGEGFELDSKNWNYYVQLMVQLKQFKEAFKVCEEFLMPNWTGWFIARVRENMKNQLPLDTRRKGGSPRYLRPIATTLYHLAQGYMELDRMSPWSDEAGRTLREIDEECLQAVRAIKSMHRVHSDLEYDIFGDAENPYWMDGEGGEKYEGGDEVNEPQRGA</sequence>
<evidence type="ECO:0000256" key="2">
    <source>
        <dbReference type="ARBA" id="ARBA00022737"/>
    </source>
</evidence>
<dbReference type="Proteomes" id="UP000294003">
    <property type="component" value="Unassembled WGS sequence"/>
</dbReference>
<gene>
    <name evidence="6" type="ORF">DL762_002378</name>
</gene>
<dbReference type="PANTHER" id="PTHR47447:SF23">
    <property type="entry name" value="PENTACOTRIPEPTIDE-REPEAT REGION OF PRORP DOMAIN-CONTAINING PROTEIN"/>
    <property type="match status" value="1"/>
</dbReference>
<reference evidence="6 7" key="1">
    <citation type="submission" date="2018-06" db="EMBL/GenBank/DDBJ databases">
        <title>Complete Genomes of Monosporascus.</title>
        <authorList>
            <person name="Robinson A.J."/>
            <person name="Natvig D.O."/>
        </authorList>
    </citation>
    <scope>NUCLEOTIDE SEQUENCE [LARGE SCALE GENOMIC DNA]</scope>
    <source>
        <strain evidence="6 7">CBS 609.92</strain>
    </source>
</reference>
<evidence type="ECO:0000256" key="1">
    <source>
        <dbReference type="ARBA" id="ARBA00006192"/>
    </source>
</evidence>
<comment type="similarity">
    <text evidence="1">Belongs to the CCM1 family.</text>
</comment>
<evidence type="ECO:0000313" key="7">
    <source>
        <dbReference type="Proteomes" id="UP000294003"/>
    </source>
</evidence>
<accession>A0ABY0HI24</accession>
<dbReference type="InterPro" id="IPR011990">
    <property type="entry name" value="TPR-like_helical_dom_sf"/>
</dbReference>
<dbReference type="Pfam" id="PF01535">
    <property type="entry name" value="PPR"/>
    <property type="match status" value="1"/>
</dbReference>
<comment type="subunit">
    <text evidence="4">Binds to mitochondrial small subunit 15S rRNA.</text>
</comment>
<evidence type="ECO:0000313" key="6">
    <source>
        <dbReference type="EMBL" id="RYO91082.1"/>
    </source>
</evidence>
<dbReference type="PANTHER" id="PTHR47447">
    <property type="entry name" value="OS03G0856100 PROTEIN"/>
    <property type="match status" value="1"/>
</dbReference>
<evidence type="ECO:0000256" key="5">
    <source>
        <dbReference type="SAM" id="MobiDB-lite"/>
    </source>
</evidence>
<name>A0ABY0HI24_9PEZI</name>
<evidence type="ECO:0000256" key="4">
    <source>
        <dbReference type="ARBA" id="ARBA00044511"/>
    </source>
</evidence>
<comment type="function">
    <text evidence="3">Regulates mitochondrial small subunit maturation by controlling 15S rRNA 5'-end processing. Localizes to the 5' precursor of the 15S rRNA in a position that is subsequently occupied by mS47 in the mature yeast mtSSU. Uses structure and sequence-specific RNA recognition, binding to a single-stranded region of the precursor and specifically recognizing bases -6 to -1. The exchange of Ccm1 for mS47 is coupled to the irreversible removal of precursor rRNA that is accompanied by conformational changes of the mitoribosomal proteins uS5m and mS26. These conformational changes signal completion of 5'-end rRNA processing through protection of the mature 5'-end of the 15S rRNA and stabilization of mS47. The removal of the 5' precursor together with the dissociation of Ccm1 may be catalyzed by the 5'-3' exoribonuclease Pet127. Involved in the specific removal of group I introns in mitochondrial encoded transcripts.</text>
</comment>
<comment type="caution">
    <text evidence="6">The sequence shown here is derived from an EMBL/GenBank/DDBJ whole genome shotgun (WGS) entry which is preliminary data.</text>
</comment>
<dbReference type="Pfam" id="PF13812">
    <property type="entry name" value="PPR_3"/>
    <property type="match status" value="1"/>
</dbReference>